<dbReference type="OrthoDB" id="4775389at2"/>
<evidence type="ECO:0000313" key="3">
    <source>
        <dbReference type="EMBL" id="SUE17039.1"/>
    </source>
</evidence>
<keyword evidence="2" id="KW-1133">Transmembrane helix</keyword>
<feature type="region of interest" description="Disordered" evidence="1">
    <location>
        <begin position="58"/>
        <end position="108"/>
    </location>
</feature>
<dbReference type="EMBL" id="UGVI01000001">
    <property type="protein sequence ID" value="SUE17039.1"/>
    <property type="molecule type" value="Genomic_DNA"/>
</dbReference>
<organism evidence="3 4">
    <name type="scientific">Rhodococcus gordoniae</name>
    <dbReference type="NCBI Taxonomy" id="223392"/>
    <lineage>
        <taxon>Bacteria</taxon>
        <taxon>Bacillati</taxon>
        <taxon>Actinomycetota</taxon>
        <taxon>Actinomycetes</taxon>
        <taxon>Mycobacteriales</taxon>
        <taxon>Nocardiaceae</taxon>
        <taxon>Rhodococcus</taxon>
    </lineage>
</organism>
<evidence type="ECO:0000313" key="4">
    <source>
        <dbReference type="Proteomes" id="UP000254569"/>
    </source>
</evidence>
<keyword evidence="2" id="KW-0472">Membrane</keyword>
<feature type="transmembrane region" description="Helical" evidence="2">
    <location>
        <begin position="28"/>
        <end position="47"/>
    </location>
</feature>
<protein>
    <submittedName>
        <fullName evidence="3">Membrane protein</fullName>
    </submittedName>
</protein>
<sequence length="108" mass="11114">MTIGTLAVDVLAVEILAQEPTGPEFGKASPLGLAIVVVLLVATALLIRNMNKRLKKLPESFQPEHPGPDQAVDDGTLPGAIPGTADAEGAGEPKKVTGPERPEPTKGS</sequence>
<keyword evidence="2" id="KW-0812">Transmembrane</keyword>
<keyword evidence="4" id="KW-1185">Reference proteome</keyword>
<accession>A0A379M411</accession>
<dbReference type="AlphaFoldDB" id="A0A379M411"/>
<evidence type="ECO:0000256" key="1">
    <source>
        <dbReference type="SAM" id="MobiDB-lite"/>
    </source>
</evidence>
<evidence type="ECO:0000256" key="2">
    <source>
        <dbReference type="SAM" id="Phobius"/>
    </source>
</evidence>
<dbReference type="Proteomes" id="UP000254569">
    <property type="component" value="Unassembled WGS sequence"/>
</dbReference>
<feature type="compositionally biased region" description="Basic and acidic residues" evidence="1">
    <location>
        <begin position="91"/>
        <end position="108"/>
    </location>
</feature>
<reference evidence="3 4" key="1">
    <citation type="submission" date="2018-06" db="EMBL/GenBank/DDBJ databases">
        <authorList>
            <consortium name="Pathogen Informatics"/>
            <person name="Doyle S."/>
        </authorList>
    </citation>
    <scope>NUCLEOTIDE SEQUENCE [LARGE SCALE GENOMIC DNA]</scope>
    <source>
        <strain evidence="3 4">NCTC13296</strain>
    </source>
</reference>
<dbReference type="RefSeq" id="WP_064064607.1">
    <property type="nucleotide sequence ID" value="NZ_CP101467.1"/>
</dbReference>
<gene>
    <name evidence="3" type="ORF">NCTC13296_03938</name>
</gene>
<proteinExistence type="predicted"/>
<name>A0A379M411_9NOCA</name>